<dbReference type="InterPro" id="IPR038765">
    <property type="entry name" value="Papain-like_cys_pep_sf"/>
</dbReference>
<organism evidence="9 10">
    <name type="scientific">Trichogramma brassicae</name>
    <dbReference type="NCBI Taxonomy" id="86971"/>
    <lineage>
        <taxon>Eukaryota</taxon>
        <taxon>Metazoa</taxon>
        <taxon>Ecdysozoa</taxon>
        <taxon>Arthropoda</taxon>
        <taxon>Hexapoda</taxon>
        <taxon>Insecta</taxon>
        <taxon>Pterygota</taxon>
        <taxon>Neoptera</taxon>
        <taxon>Endopterygota</taxon>
        <taxon>Hymenoptera</taxon>
        <taxon>Apocrita</taxon>
        <taxon>Proctotrupomorpha</taxon>
        <taxon>Chalcidoidea</taxon>
        <taxon>Trichogrammatidae</taxon>
        <taxon>Trichogramma</taxon>
    </lineage>
</organism>
<evidence type="ECO:0000256" key="3">
    <source>
        <dbReference type="ARBA" id="ARBA00012465"/>
    </source>
</evidence>
<dbReference type="GO" id="GO:0004197">
    <property type="term" value="F:cysteine-type endopeptidase activity"/>
    <property type="evidence" value="ECO:0007669"/>
    <property type="project" value="UniProtKB-EC"/>
</dbReference>
<evidence type="ECO:0000256" key="8">
    <source>
        <dbReference type="ARBA" id="ARBA00022807"/>
    </source>
</evidence>
<dbReference type="OrthoDB" id="2666448at2759"/>
<dbReference type="EC" id="3.4.22.40" evidence="3"/>
<dbReference type="InterPro" id="IPR004134">
    <property type="entry name" value="Peptidase_C1B"/>
</dbReference>
<accession>A0A6H5J1B6</accession>
<evidence type="ECO:0000256" key="7">
    <source>
        <dbReference type="ARBA" id="ARBA00022801"/>
    </source>
</evidence>
<dbReference type="Pfam" id="PF03051">
    <property type="entry name" value="Peptidase_C1_2"/>
    <property type="match status" value="1"/>
</dbReference>
<keyword evidence="8" id="KW-0788">Thiol protease</keyword>
<dbReference type="SUPFAM" id="SSF54001">
    <property type="entry name" value="Cysteine proteinases"/>
    <property type="match status" value="1"/>
</dbReference>
<evidence type="ECO:0000313" key="9">
    <source>
        <dbReference type="EMBL" id="CAB0043375.1"/>
    </source>
</evidence>
<protein>
    <recommendedName>
        <fullName evidence="4">Bleomycin hydrolase</fullName>
        <ecNumber evidence="3">3.4.22.40</ecNumber>
    </recommendedName>
</protein>
<dbReference type="GO" id="GO:0009636">
    <property type="term" value="P:response to toxic substance"/>
    <property type="evidence" value="ECO:0007669"/>
    <property type="project" value="TreeGrafter"/>
</dbReference>
<dbReference type="FunFam" id="3.90.70.10:FF:000021">
    <property type="entry name" value="Bleomycin hydrolase"/>
    <property type="match status" value="1"/>
</dbReference>
<proteinExistence type="predicted"/>
<name>A0A6H5J1B6_9HYME</name>
<dbReference type="Gene3D" id="3.90.70.10">
    <property type="entry name" value="Cysteine proteinases"/>
    <property type="match status" value="1"/>
</dbReference>
<sequence length="562" mass="65072">MILQRAQTEAVTFLGNHESSRSLYAIPGLDYVAHEDILPYTTNEKPALQHELFDKFLSYHPDREPQFSAQDTLKAWQKKNHPWLELSDVHKETTENIRVTVIPFYMGCRETGVLTKEVVAQLRRKFYDEPRNIQSQNVCSRLDPIEACISRKAYEASNHVFQHKIETEGKPTTDQKKSGRCWLFAALNVMRVPFIKAHNLEEFEFSQSYLFFWDKIERSNYFLHNIVKTAKRGDTQDSRVVHFLLQDPINDGGQWDMIINLINRYGVMPKNCYPESFCSESSTHLNVLLRSKLREYAQELRTIIDKNASDQEIQDRITQQMTVIYRIVGICLGIPPESFTWEYYDKSKKYNSIGPINGPDFYEKYVKPYFNVDDKVCLVNDTRPSNKFNEIYTVDCLGNMVGGKPTIYNNQPAQSLMEFCAASIKNNEPVWFGCEVSKRFVSKLGIQDLKAHDYVSMFGTDIQIVLSKADRLLYGESAMTHAMVFTGVSYDKDGKISKFRVENSWGEDRGEKGYLVLTSDWFLEFVFEAVIDKKYVPKDVLEVFEKKPIELPAWDPMGTLAQ</sequence>
<evidence type="ECO:0000256" key="1">
    <source>
        <dbReference type="ARBA" id="ARBA00000423"/>
    </source>
</evidence>
<dbReference type="GO" id="GO:0006508">
    <property type="term" value="P:proteolysis"/>
    <property type="evidence" value="ECO:0007669"/>
    <property type="project" value="UniProtKB-KW"/>
</dbReference>
<dbReference type="EMBL" id="CADCXV010001316">
    <property type="protein sequence ID" value="CAB0043375.1"/>
    <property type="molecule type" value="Genomic_DNA"/>
</dbReference>
<dbReference type="GO" id="GO:0070005">
    <property type="term" value="F:cysteine-type aminopeptidase activity"/>
    <property type="evidence" value="ECO:0007669"/>
    <property type="project" value="InterPro"/>
</dbReference>
<comment type="catalytic activity">
    <reaction evidence="1">
        <text>Inactivates bleomycin B2 (a cytotoxic glycometallopeptide) by hydrolysis of a carboxyamide bond of beta-aminoalanine, but also shows general aminopeptidase activity. The specificity varies somewhat with source, but amino acid arylamides of Met, Leu and Ala are preferred.</text>
        <dbReference type="EC" id="3.4.22.40"/>
    </reaction>
</comment>
<dbReference type="GO" id="GO:0043418">
    <property type="term" value="P:homocysteine catabolic process"/>
    <property type="evidence" value="ECO:0007669"/>
    <property type="project" value="TreeGrafter"/>
</dbReference>
<dbReference type="GO" id="GO:0005737">
    <property type="term" value="C:cytoplasm"/>
    <property type="evidence" value="ECO:0007669"/>
    <property type="project" value="UniProtKB-SubCell"/>
</dbReference>
<dbReference type="PANTHER" id="PTHR10363">
    <property type="entry name" value="BLEOMYCIN HYDROLASE"/>
    <property type="match status" value="1"/>
</dbReference>
<dbReference type="Proteomes" id="UP000479190">
    <property type="component" value="Unassembled WGS sequence"/>
</dbReference>
<evidence type="ECO:0000256" key="6">
    <source>
        <dbReference type="ARBA" id="ARBA00022670"/>
    </source>
</evidence>
<keyword evidence="5" id="KW-0963">Cytoplasm</keyword>
<comment type="subcellular location">
    <subcellularLocation>
        <location evidence="2">Cytoplasm</location>
    </subcellularLocation>
</comment>
<gene>
    <name evidence="9" type="ORF">TBRA_LOCUS14963</name>
</gene>
<dbReference type="CDD" id="cd00585">
    <property type="entry name" value="Peptidase_C1B"/>
    <property type="match status" value="1"/>
</dbReference>
<dbReference type="AlphaFoldDB" id="A0A6H5J1B6"/>
<evidence type="ECO:0000313" key="10">
    <source>
        <dbReference type="Proteomes" id="UP000479190"/>
    </source>
</evidence>
<dbReference type="PANTHER" id="PTHR10363:SF2">
    <property type="entry name" value="BLEOMYCIN HYDROLASE"/>
    <property type="match status" value="1"/>
</dbReference>
<dbReference type="InterPro" id="IPR000169">
    <property type="entry name" value="Pept_cys_AS"/>
</dbReference>
<keyword evidence="6" id="KW-0645">Protease</keyword>
<evidence type="ECO:0000256" key="2">
    <source>
        <dbReference type="ARBA" id="ARBA00004496"/>
    </source>
</evidence>
<keyword evidence="7" id="KW-0378">Hydrolase</keyword>
<reference evidence="9 10" key="1">
    <citation type="submission" date="2020-02" db="EMBL/GenBank/DDBJ databases">
        <authorList>
            <person name="Ferguson B K."/>
        </authorList>
    </citation>
    <scope>NUCLEOTIDE SEQUENCE [LARGE SCALE GENOMIC DNA]</scope>
</reference>
<evidence type="ECO:0000256" key="5">
    <source>
        <dbReference type="ARBA" id="ARBA00022490"/>
    </source>
</evidence>
<dbReference type="PROSITE" id="PS00139">
    <property type="entry name" value="THIOL_PROTEASE_CYS"/>
    <property type="match status" value="1"/>
</dbReference>
<keyword evidence="10" id="KW-1185">Reference proteome</keyword>
<evidence type="ECO:0000256" key="4">
    <source>
        <dbReference type="ARBA" id="ARBA00022227"/>
    </source>
</evidence>